<dbReference type="SUPFAM" id="SSF50249">
    <property type="entry name" value="Nucleic acid-binding proteins"/>
    <property type="match status" value="1"/>
</dbReference>
<reference evidence="11" key="2">
    <citation type="submission" date="2020-07" db="EMBL/GenBank/DDBJ databases">
        <authorList>
            <person name="Pettersson B.M.F."/>
            <person name="Behra P.R.K."/>
            <person name="Ramesh M."/>
            <person name="Das S."/>
            <person name="Dasgupta S."/>
            <person name="Kirsebom L.A."/>
        </authorList>
    </citation>
    <scope>NUCLEOTIDE SEQUENCE</scope>
    <source>
        <strain evidence="11">CCUG 55640</strain>
    </source>
</reference>
<evidence type="ECO:0000256" key="9">
    <source>
        <dbReference type="SAM" id="MobiDB-lite"/>
    </source>
</evidence>
<dbReference type="Pfam" id="PF00013">
    <property type="entry name" value="KH_1"/>
    <property type="match status" value="1"/>
</dbReference>
<dbReference type="SUPFAM" id="SSF55666">
    <property type="entry name" value="Ribonuclease PH domain 2-like"/>
    <property type="match status" value="2"/>
</dbReference>
<gene>
    <name evidence="8" type="primary">pnp</name>
    <name evidence="12" type="ORF">BST11_12915</name>
    <name evidence="11" type="ORF">H7K38_13475</name>
</gene>
<evidence type="ECO:0000256" key="3">
    <source>
        <dbReference type="ARBA" id="ARBA00022679"/>
    </source>
</evidence>
<dbReference type="GO" id="GO:0004654">
    <property type="term" value="F:polyribonucleotide nucleotidyltransferase activity"/>
    <property type="evidence" value="ECO:0007669"/>
    <property type="project" value="UniProtKB-UniRule"/>
</dbReference>
<dbReference type="GO" id="GO:0000175">
    <property type="term" value="F:3'-5'-RNA exonuclease activity"/>
    <property type="evidence" value="ECO:0007669"/>
    <property type="project" value="TreeGrafter"/>
</dbReference>
<dbReference type="GO" id="GO:0006402">
    <property type="term" value="P:mRNA catabolic process"/>
    <property type="evidence" value="ECO:0007669"/>
    <property type="project" value="UniProtKB-UniRule"/>
</dbReference>
<comment type="caution">
    <text evidence="11">The sequence shown here is derived from an EMBL/GenBank/DDBJ whole genome shotgun (WGS) entry which is preliminary data.</text>
</comment>
<comment type="subcellular location">
    <subcellularLocation>
        <location evidence="8">Cytoplasm</location>
    </subcellularLocation>
</comment>
<dbReference type="InterPro" id="IPR036612">
    <property type="entry name" value="KH_dom_type_1_sf"/>
</dbReference>
<dbReference type="SUPFAM" id="SSF46915">
    <property type="entry name" value="Polynucleotide phosphorylase/guanosine pentaphosphate synthase (PNPase/GPSI), domain 3"/>
    <property type="match status" value="1"/>
</dbReference>
<dbReference type="FunFam" id="3.30.1370.10:FF:000001">
    <property type="entry name" value="Polyribonucleotide nucleotidyltransferase"/>
    <property type="match status" value="1"/>
</dbReference>
<dbReference type="EMBL" id="MVHD01000018">
    <property type="protein sequence ID" value="OQZ90457.1"/>
    <property type="molecule type" value="Genomic_DNA"/>
</dbReference>
<dbReference type="PIRSF" id="PIRSF005499">
    <property type="entry name" value="PNPase"/>
    <property type="match status" value="1"/>
</dbReference>
<dbReference type="HAMAP" id="MF_01595">
    <property type="entry name" value="PNPase"/>
    <property type="match status" value="1"/>
</dbReference>
<dbReference type="NCBIfam" id="TIGR03591">
    <property type="entry name" value="polynuc_phos"/>
    <property type="match status" value="1"/>
</dbReference>
<keyword evidence="5 8" id="KW-0479">Metal-binding</keyword>
<organism evidence="11 14">
    <name type="scientific">Mycobacterium alsense</name>
    <dbReference type="NCBI Taxonomy" id="324058"/>
    <lineage>
        <taxon>Bacteria</taxon>
        <taxon>Bacillati</taxon>
        <taxon>Actinomycetota</taxon>
        <taxon>Actinomycetes</taxon>
        <taxon>Mycobacteriales</taxon>
        <taxon>Mycobacteriaceae</taxon>
        <taxon>Mycobacterium</taxon>
    </lineage>
</organism>
<feature type="binding site" evidence="8">
    <location>
        <position position="544"/>
    </location>
    <ligand>
        <name>Mg(2+)</name>
        <dbReference type="ChEBI" id="CHEBI:18420"/>
    </ligand>
</feature>
<dbReference type="NCBIfam" id="NF008805">
    <property type="entry name" value="PRK11824.1"/>
    <property type="match status" value="1"/>
</dbReference>
<feature type="domain" description="S1 motif" evidence="10">
    <location>
        <begin position="675"/>
        <end position="744"/>
    </location>
</feature>
<evidence type="ECO:0000256" key="4">
    <source>
        <dbReference type="ARBA" id="ARBA00022695"/>
    </source>
</evidence>
<evidence type="ECO:0000256" key="2">
    <source>
        <dbReference type="ARBA" id="ARBA00022490"/>
    </source>
</evidence>
<dbReference type="GO" id="GO:0005829">
    <property type="term" value="C:cytosol"/>
    <property type="evidence" value="ECO:0007669"/>
    <property type="project" value="TreeGrafter"/>
</dbReference>
<dbReference type="NCBIfam" id="TIGR02696">
    <property type="entry name" value="pppGpp_PNP"/>
    <property type="match status" value="1"/>
</dbReference>
<keyword evidence="13" id="KW-1185">Reference proteome</keyword>
<evidence type="ECO:0000313" key="12">
    <source>
        <dbReference type="EMBL" id="OQZ90457.1"/>
    </source>
</evidence>
<protein>
    <recommendedName>
        <fullName evidence="8">Polyribonucleotide nucleotidyltransferase</fullName>
        <ecNumber evidence="8">2.7.7.8</ecNumber>
    </recommendedName>
    <alternativeName>
        <fullName evidence="8">Polynucleotide phosphorylase</fullName>
        <shortName evidence="8">PNPase</shortName>
    </alternativeName>
</protein>
<comment type="function">
    <text evidence="8">Involved in mRNA degradation. Catalyzes the phosphorolysis of single-stranded polyribonucleotides processively in the 3'- to 5'-direction.</text>
</comment>
<dbReference type="InterPro" id="IPR012340">
    <property type="entry name" value="NA-bd_OB-fold"/>
</dbReference>
<dbReference type="SUPFAM" id="SSF54211">
    <property type="entry name" value="Ribosomal protein S5 domain 2-like"/>
    <property type="match status" value="2"/>
</dbReference>
<dbReference type="RefSeq" id="WP_083138346.1">
    <property type="nucleotide sequence ID" value="NZ_JACKVH010000012.1"/>
</dbReference>
<dbReference type="AlphaFoldDB" id="A0AA42C001"/>
<dbReference type="InterPro" id="IPR003029">
    <property type="entry name" value="S1_domain"/>
</dbReference>
<dbReference type="Proteomes" id="UP000192319">
    <property type="component" value="Unassembled WGS sequence"/>
</dbReference>
<keyword evidence="4 8" id="KW-0548">Nucleotidyltransferase</keyword>
<dbReference type="Gene3D" id="2.40.50.140">
    <property type="entry name" value="Nucleic acid-binding proteins"/>
    <property type="match status" value="1"/>
</dbReference>
<dbReference type="Gene3D" id="3.30.230.70">
    <property type="entry name" value="GHMP Kinase, N-terminal domain"/>
    <property type="match status" value="2"/>
</dbReference>
<evidence type="ECO:0000256" key="7">
    <source>
        <dbReference type="ARBA" id="ARBA00022884"/>
    </source>
</evidence>
<dbReference type="InterPro" id="IPR012162">
    <property type="entry name" value="PNPase"/>
</dbReference>
<dbReference type="SUPFAM" id="SSF54791">
    <property type="entry name" value="Eukaryotic type KH-domain (KH-domain type I)"/>
    <property type="match status" value="1"/>
</dbReference>
<dbReference type="InterPro" id="IPR015848">
    <property type="entry name" value="PNPase_PH_RNA-bd_bac/org-type"/>
</dbReference>
<evidence type="ECO:0000313" key="11">
    <source>
        <dbReference type="EMBL" id="MCV7379659.1"/>
    </source>
</evidence>
<dbReference type="SMART" id="SM00316">
    <property type="entry name" value="S1"/>
    <property type="match status" value="1"/>
</dbReference>
<feature type="region of interest" description="Disordered" evidence="9">
    <location>
        <begin position="748"/>
        <end position="768"/>
    </location>
</feature>
<dbReference type="CDD" id="cd11364">
    <property type="entry name" value="RNase_PH_PNPase_2"/>
    <property type="match status" value="1"/>
</dbReference>
<dbReference type="InterPro" id="IPR036345">
    <property type="entry name" value="ExoRNase_PH_dom2_sf"/>
</dbReference>
<evidence type="ECO:0000256" key="8">
    <source>
        <dbReference type="HAMAP-Rule" id="MF_01595"/>
    </source>
</evidence>
<dbReference type="InterPro" id="IPR036456">
    <property type="entry name" value="PNPase_PH_RNA-bd_sf"/>
</dbReference>
<dbReference type="InterPro" id="IPR001247">
    <property type="entry name" value="ExoRNase_PH_dom1"/>
</dbReference>
<dbReference type="InterPro" id="IPR020568">
    <property type="entry name" value="Ribosomal_Su5_D2-typ_SF"/>
</dbReference>
<dbReference type="EC" id="2.7.7.8" evidence="8"/>
<dbReference type="PROSITE" id="PS50084">
    <property type="entry name" value="KH_TYPE_1"/>
    <property type="match status" value="1"/>
</dbReference>
<evidence type="ECO:0000259" key="10">
    <source>
        <dbReference type="PROSITE" id="PS50126"/>
    </source>
</evidence>
<comment type="catalytic activity">
    <reaction evidence="8">
        <text>RNA(n+1) + phosphate = RNA(n) + a ribonucleoside 5'-diphosphate</text>
        <dbReference type="Rhea" id="RHEA:22096"/>
        <dbReference type="Rhea" id="RHEA-COMP:14527"/>
        <dbReference type="Rhea" id="RHEA-COMP:17342"/>
        <dbReference type="ChEBI" id="CHEBI:43474"/>
        <dbReference type="ChEBI" id="CHEBI:57930"/>
        <dbReference type="ChEBI" id="CHEBI:140395"/>
        <dbReference type="EC" id="2.7.7.8"/>
    </reaction>
</comment>
<keyword evidence="6 8" id="KW-0460">Magnesium</keyword>
<dbReference type="Pfam" id="PF01138">
    <property type="entry name" value="RNase_PH"/>
    <property type="match status" value="2"/>
</dbReference>
<proteinExistence type="inferred from homology"/>
<dbReference type="CDD" id="cd02393">
    <property type="entry name" value="KH-I_PNPase"/>
    <property type="match status" value="1"/>
</dbReference>
<dbReference type="Proteomes" id="UP001141650">
    <property type="component" value="Unassembled WGS sequence"/>
</dbReference>
<dbReference type="SMART" id="SM00322">
    <property type="entry name" value="KH"/>
    <property type="match status" value="1"/>
</dbReference>
<comment type="cofactor">
    <cofactor evidence="8">
        <name>Mg(2+)</name>
        <dbReference type="ChEBI" id="CHEBI:18420"/>
    </cofactor>
</comment>
<dbReference type="Pfam" id="PF03726">
    <property type="entry name" value="PNPase"/>
    <property type="match status" value="1"/>
</dbReference>
<dbReference type="FunFam" id="3.30.230.70:FF:000001">
    <property type="entry name" value="Polyribonucleotide nucleotidyltransferase"/>
    <property type="match status" value="1"/>
</dbReference>
<dbReference type="PROSITE" id="PS50126">
    <property type="entry name" value="S1"/>
    <property type="match status" value="1"/>
</dbReference>
<dbReference type="InterPro" id="IPR014069">
    <property type="entry name" value="GPSI/PNP"/>
</dbReference>
<name>A0AA42C001_9MYCO</name>
<keyword evidence="2 8" id="KW-0963">Cytoplasm</keyword>
<evidence type="ECO:0000313" key="13">
    <source>
        <dbReference type="Proteomes" id="UP000192319"/>
    </source>
</evidence>
<dbReference type="InterPro" id="IPR004087">
    <property type="entry name" value="KH_dom"/>
</dbReference>
<evidence type="ECO:0000256" key="5">
    <source>
        <dbReference type="ARBA" id="ARBA00022723"/>
    </source>
</evidence>
<dbReference type="GO" id="GO:0000287">
    <property type="term" value="F:magnesium ion binding"/>
    <property type="evidence" value="ECO:0007669"/>
    <property type="project" value="UniProtKB-UniRule"/>
</dbReference>
<dbReference type="GO" id="GO:0006396">
    <property type="term" value="P:RNA processing"/>
    <property type="evidence" value="ECO:0007669"/>
    <property type="project" value="InterPro"/>
</dbReference>
<feature type="compositionally biased region" description="Low complexity" evidence="9">
    <location>
        <begin position="751"/>
        <end position="768"/>
    </location>
</feature>
<dbReference type="InterPro" id="IPR027408">
    <property type="entry name" value="PNPase/RNase_PH_dom_sf"/>
</dbReference>
<evidence type="ECO:0000313" key="14">
    <source>
        <dbReference type="Proteomes" id="UP001141650"/>
    </source>
</evidence>
<keyword evidence="7 8" id="KW-0694">RNA-binding</keyword>
<dbReference type="PANTHER" id="PTHR11252:SF0">
    <property type="entry name" value="POLYRIBONUCLEOTIDE NUCLEOTIDYLTRANSFERASE 1, MITOCHONDRIAL"/>
    <property type="match status" value="1"/>
</dbReference>
<evidence type="ECO:0000256" key="6">
    <source>
        <dbReference type="ARBA" id="ARBA00022842"/>
    </source>
</evidence>
<feature type="binding site" evidence="8">
    <location>
        <position position="538"/>
    </location>
    <ligand>
        <name>Mg(2+)</name>
        <dbReference type="ChEBI" id="CHEBI:18420"/>
    </ligand>
</feature>
<dbReference type="FunFam" id="3.30.230.70:FF:000002">
    <property type="entry name" value="Polyribonucleotide nucleotidyltransferase"/>
    <property type="match status" value="1"/>
</dbReference>
<accession>A0AA42C001</accession>
<sequence length="768" mass="81204">MSVAEIEEGVFEATATIDNGSFGTRTVRFETGRLAQQAAGAVVAYLDDENMLLSATTASKSPKEHFDFFPLTVDVEERMYAAGRIPGSFFRREGRPSTDAILTCRLIDRPLRPSFVDGLRNEIQVVVTILSLDPNDLYDVLAINAASASTQLAGLPFSGPVGGVRVALIDGTWVAFPTVEQLERAVFDMVVAGRIVGGGADGNDEKDIAIMMVEAEATEHVIELLDGGAQAPTESVVAEGLEAAKPFIAALCTAQQELADAAAKPTSDYPVFPDYGDDVYYSVSSIATEELSNALTIGGKAERDERTAEIKAQVLERLTGDSGTYEGREKEVSAAFRALTKKLVRQRILTDHFRIDGRGITDIRALSAEVAVVPRAHGSALFQRGETQILGVTTLDMVKMAQQIDSLGPETSKRYMHHYNFPPFSTGETGRVGSPKRREIGHGALAERALVPVLPSVEEFPYAIRQVSEALGSNGSTSMGSVCASTLALLNAGVPLKAPVAGIAMGLVSDDVETDGGDGGKSTERRYVTLTDILGAEDAFGDMDFKVAGTKDFVTALQLDTKLDGIPSKVLAGALAQAKDARLTILEVMAEAIDAPDEMSPYAPRVTTIKVPVDKIGEVIGPKGKVINAITEETGAQISIEDDGTVFVGATDGPSAQAAIDRINAIANPQLPTVGERFLGTVVKTTDFGAFVSLLPGRDGLVHISKLGKGKRIAKVEDVVNVGDKLRVEIADIDKRGKISLVLVAEDDSTDSPASPATAPADAATVTG</sequence>
<dbReference type="CDD" id="cd04472">
    <property type="entry name" value="S1_PNPase"/>
    <property type="match status" value="1"/>
</dbReference>
<dbReference type="PANTHER" id="PTHR11252">
    <property type="entry name" value="POLYRIBONUCLEOTIDE NUCLEOTIDYLTRANSFERASE"/>
    <property type="match status" value="1"/>
</dbReference>
<reference evidence="12 13" key="1">
    <citation type="submission" date="2017-02" db="EMBL/GenBank/DDBJ databases">
        <title>The new phylogeny of genus Mycobacterium.</title>
        <authorList>
            <person name="Tortoli E."/>
            <person name="Trovato A."/>
            <person name="Cirillo D.M."/>
        </authorList>
    </citation>
    <scope>NUCLEOTIDE SEQUENCE [LARGE SCALE GENOMIC DNA]</scope>
    <source>
        <strain evidence="12 13">DSM 45230</strain>
    </source>
</reference>
<dbReference type="Pfam" id="PF00575">
    <property type="entry name" value="S1"/>
    <property type="match status" value="1"/>
</dbReference>
<evidence type="ECO:0000256" key="1">
    <source>
        <dbReference type="ARBA" id="ARBA00007404"/>
    </source>
</evidence>
<dbReference type="GO" id="GO:0003723">
    <property type="term" value="F:RNA binding"/>
    <property type="evidence" value="ECO:0007669"/>
    <property type="project" value="UniProtKB-UniRule"/>
</dbReference>
<dbReference type="FunFam" id="2.40.50.140:FF:000069">
    <property type="entry name" value="Polyribonucleotide nucleotidyltransferase"/>
    <property type="match status" value="1"/>
</dbReference>
<keyword evidence="3 8" id="KW-0808">Transferase</keyword>
<dbReference type="EMBL" id="JACKVH010000012">
    <property type="protein sequence ID" value="MCV7379659.1"/>
    <property type="molecule type" value="Genomic_DNA"/>
</dbReference>
<comment type="similarity">
    <text evidence="1 8">Belongs to the polyribonucleotide nucleotidyltransferase family.</text>
</comment>
<reference evidence="11" key="3">
    <citation type="journal article" date="2022" name="BMC Genomics">
        <title>Comparative genome analysis of mycobacteria focusing on tRNA and non-coding RNA.</title>
        <authorList>
            <person name="Behra P.R.K."/>
            <person name="Pettersson B.M.F."/>
            <person name="Ramesh M."/>
            <person name="Das S."/>
            <person name="Dasgupta S."/>
            <person name="Kirsebom L.A."/>
        </authorList>
    </citation>
    <scope>NUCLEOTIDE SEQUENCE</scope>
    <source>
        <strain evidence="11">CCUG 55640</strain>
    </source>
</reference>
<dbReference type="InterPro" id="IPR004088">
    <property type="entry name" value="KH_dom_type_1"/>
</dbReference>
<dbReference type="Gene3D" id="3.30.1370.10">
    <property type="entry name" value="K Homology domain, type 1"/>
    <property type="match status" value="1"/>
</dbReference>